<feature type="domain" description="MutL C-terminal dimerisation" evidence="6">
    <location>
        <begin position="394"/>
        <end position="535"/>
    </location>
</feature>
<dbReference type="InterPro" id="IPR042120">
    <property type="entry name" value="MutL_C_dimsub"/>
</dbReference>
<dbReference type="Gene3D" id="3.30.1370.100">
    <property type="entry name" value="MutL, C-terminal domain, regulatory subdomain"/>
    <property type="match status" value="1"/>
</dbReference>
<dbReference type="GO" id="GO:0005524">
    <property type="term" value="F:ATP binding"/>
    <property type="evidence" value="ECO:0007669"/>
    <property type="project" value="InterPro"/>
</dbReference>
<dbReference type="HAMAP" id="MF_00149">
    <property type="entry name" value="DNA_mis_repair"/>
    <property type="match status" value="1"/>
</dbReference>
<evidence type="ECO:0000256" key="3">
    <source>
        <dbReference type="ARBA" id="ARBA00022763"/>
    </source>
</evidence>
<comment type="function">
    <text evidence="5">This protein is involved in the repair of mismatches in DNA. It is required for dam-dependent methyl-directed DNA mismatch repair. May act as a 'molecular matchmaker', a protein that promotes the formation of a stable complex between two or more DNA-binding proteins in an ATP-dependent manner without itself being part of a final effector complex.</text>
</comment>
<dbReference type="GO" id="GO:0016887">
    <property type="term" value="F:ATP hydrolysis activity"/>
    <property type="evidence" value="ECO:0007669"/>
    <property type="project" value="InterPro"/>
</dbReference>
<dbReference type="PROSITE" id="PS00058">
    <property type="entry name" value="DNA_MISMATCH_REPAIR_1"/>
    <property type="match status" value="1"/>
</dbReference>
<dbReference type="InterPro" id="IPR014790">
    <property type="entry name" value="MutL_C"/>
</dbReference>
<dbReference type="Pfam" id="PF13589">
    <property type="entry name" value="HATPase_c_3"/>
    <property type="match status" value="1"/>
</dbReference>
<keyword evidence="8" id="KW-0255">Endonuclease</keyword>
<dbReference type="InterPro" id="IPR042121">
    <property type="entry name" value="MutL_C_regsub"/>
</dbReference>
<dbReference type="SUPFAM" id="SSF55874">
    <property type="entry name" value="ATPase domain of HSP90 chaperone/DNA topoisomerase II/histidine kinase"/>
    <property type="match status" value="1"/>
</dbReference>
<protein>
    <recommendedName>
        <fullName evidence="2 5">DNA mismatch repair protein MutL</fullName>
    </recommendedName>
</protein>
<dbReference type="PANTHER" id="PTHR10073:SF12">
    <property type="entry name" value="DNA MISMATCH REPAIR PROTEIN MLH1"/>
    <property type="match status" value="1"/>
</dbReference>
<dbReference type="SMART" id="SM00853">
    <property type="entry name" value="MutL_C"/>
    <property type="match status" value="1"/>
</dbReference>
<evidence type="ECO:0000256" key="4">
    <source>
        <dbReference type="ARBA" id="ARBA00023204"/>
    </source>
</evidence>
<evidence type="ECO:0000313" key="8">
    <source>
        <dbReference type="EMBL" id="HGB13962.1"/>
    </source>
</evidence>
<accession>A0A7C3SHV2</accession>
<dbReference type="GO" id="GO:0140664">
    <property type="term" value="F:ATP-dependent DNA damage sensor activity"/>
    <property type="evidence" value="ECO:0007669"/>
    <property type="project" value="InterPro"/>
</dbReference>
<comment type="similarity">
    <text evidence="1 5">Belongs to the DNA mismatch repair MutL/HexB family.</text>
</comment>
<reference evidence="8" key="1">
    <citation type="journal article" date="2020" name="mSystems">
        <title>Genome- and Community-Level Interaction Insights into Carbon Utilization and Element Cycling Functions of Hydrothermarchaeota in Hydrothermal Sediment.</title>
        <authorList>
            <person name="Zhou Z."/>
            <person name="Liu Y."/>
            <person name="Xu W."/>
            <person name="Pan J."/>
            <person name="Luo Z.H."/>
            <person name="Li M."/>
        </authorList>
    </citation>
    <scope>NUCLEOTIDE SEQUENCE [LARGE SCALE GENOMIC DNA]</scope>
    <source>
        <strain evidence="8">SpSt-776</strain>
    </source>
</reference>
<dbReference type="InterPro" id="IPR020667">
    <property type="entry name" value="DNA_mismatch_repair_MutL"/>
</dbReference>
<dbReference type="Pfam" id="PF01119">
    <property type="entry name" value="DNA_mis_repair"/>
    <property type="match status" value="1"/>
</dbReference>
<dbReference type="GO" id="GO:0032300">
    <property type="term" value="C:mismatch repair complex"/>
    <property type="evidence" value="ECO:0007669"/>
    <property type="project" value="InterPro"/>
</dbReference>
<dbReference type="FunFam" id="3.30.565.10:FF:000003">
    <property type="entry name" value="DNA mismatch repair endonuclease MutL"/>
    <property type="match status" value="1"/>
</dbReference>
<evidence type="ECO:0000256" key="1">
    <source>
        <dbReference type="ARBA" id="ARBA00006082"/>
    </source>
</evidence>
<evidence type="ECO:0000256" key="2">
    <source>
        <dbReference type="ARBA" id="ARBA00021975"/>
    </source>
</evidence>
<keyword evidence="8" id="KW-0540">Nuclease</keyword>
<dbReference type="CDD" id="cd16926">
    <property type="entry name" value="HATPase_MutL-MLH-PMS-like"/>
    <property type="match status" value="1"/>
</dbReference>
<dbReference type="InterPro" id="IPR014721">
    <property type="entry name" value="Ribsml_uS5_D2-typ_fold_subgr"/>
</dbReference>
<dbReference type="GO" id="GO:0004519">
    <property type="term" value="F:endonuclease activity"/>
    <property type="evidence" value="ECO:0007669"/>
    <property type="project" value="UniProtKB-KW"/>
</dbReference>
<dbReference type="Gene3D" id="3.30.1540.20">
    <property type="entry name" value="MutL, C-terminal domain, dimerisation subdomain"/>
    <property type="match status" value="1"/>
</dbReference>
<dbReference type="InterPro" id="IPR013507">
    <property type="entry name" value="DNA_mismatch_S5_2-like"/>
</dbReference>
<dbReference type="Gene3D" id="3.30.565.10">
    <property type="entry name" value="Histidine kinase-like ATPase, C-terminal domain"/>
    <property type="match status" value="1"/>
</dbReference>
<dbReference type="InterPro" id="IPR036890">
    <property type="entry name" value="HATPase_C_sf"/>
</dbReference>
<dbReference type="InterPro" id="IPR038973">
    <property type="entry name" value="MutL/Mlh/Pms-like"/>
</dbReference>
<dbReference type="GO" id="GO:0030983">
    <property type="term" value="F:mismatched DNA binding"/>
    <property type="evidence" value="ECO:0007669"/>
    <property type="project" value="InterPro"/>
</dbReference>
<dbReference type="AlphaFoldDB" id="A0A7C3SHV2"/>
<dbReference type="CDD" id="cd00782">
    <property type="entry name" value="MutL_Trans"/>
    <property type="match status" value="1"/>
</dbReference>
<proteinExistence type="inferred from homology"/>
<sequence length="580" mass="63249">MGRRIQILEPRIASQIAAGEVITRPAAVVKELVENALDAEARQIWVEVEEGGRRRIRVVDDGWGMSPAEAPLSLKRHATSKIRTEADLLAITTLGFRGEALPSIATVSRLELATRARGEEAGCRLTVIAGEVVEFSPWAGPAGTQVTVEDLFFNTPARRKFLKSRDTEQTYIVEVIRGLALGHPEVCFHLRTQARELIATPAPQTLLERVAALYGAELAAHLFSFRLDGDSWGAAGLLSEPDFHLPTSRFQVFLVNRRVVQDRLLGAALKEVYQGRLPRGRYPAAFVALTLPADQVDVNVHPAKAEVRFGEAGRVYALLVAAFRQALGPLSGGSPGYAVSWQPDFPPRVQEPDPGFTPAAPAPPRVLTPLAGGAPVPAELPLEQRAFRFQDLLLIGQLQNTYILAQSPQGLVVIDQHAAHERVLYEALKSGKGQAIRQPLLFPRPVEVPPPQADWVQGHLEVLAQAGLDLEPFGGSTFLVTATPGWLPPADLEGAVLEMVESLAPVKSSLEPPAVQERLHLIMACHGAIRAGQELSREEMQALLHQLDEVEISGYCPHGRPLWRLISFAELGASFRRPRS</sequence>
<dbReference type="SMART" id="SM01340">
    <property type="entry name" value="DNA_mis_repair"/>
    <property type="match status" value="1"/>
</dbReference>
<dbReference type="InterPro" id="IPR014762">
    <property type="entry name" value="DNA_mismatch_repair_CS"/>
</dbReference>
<dbReference type="InterPro" id="IPR037198">
    <property type="entry name" value="MutL_C_sf"/>
</dbReference>
<dbReference type="InterPro" id="IPR002099">
    <property type="entry name" value="MutL/Mlh/PMS"/>
</dbReference>
<dbReference type="Pfam" id="PF08676">
    <property type="entry name" value="MutL_C"/>
    <property type="match status" value="1"/>
</dbReference>
<dbReference type="Gene3D" id="3.30.230.10">
    <property type="match status" value="1"/>
</dbReference>
<organism evidence="8">
    <name type="scientific">Desulfobacca acetoxidans</name>
    <dbReference type="NCBI Taxonomy" id="60893"/>
    <lineage>
        <taxon>Bacteria</taxon>
        <taxon>Pseudomonadati</taxon>
        <taxon>Thermodesulfobacteriota</taxon>
        <taxon>Desulfobaccia</taxon>
        <taxon>Desulfobaccales</taxon>
        <taxon>Desulfobaccaceae</taxon>
        <taxon>Desulfobacca</taxon>
    </lineage>
</organism>
<dbReference type="NCBIfam" id="TIGR00585">
    <property type="entry name" value="mutl"/>
    <property type="match status" value="1"/>
</dbReference>
<evidence type="ECO:0000256" key="5">
    <source>
        <dbReference type="HAMAP-Rule" id="MF_00149"/>
    </source>
</evidence>
<feature type="domain" description="DNA mismatch repair protein S5" evidence="7">
    <location>
        <begin position="210"/>
        <end position="328"/>
    </location>
</feature>
<gene>
    <name evidence="5 8" type="primary">mutL</name>
    <name evidence="8" type="ORF">ENV62_01800</name>
</gene>
<keyword evidence="8" id="KW-0378">Hydrolase</keyword>
<comment type="caution">
    <text evidence="8">The sequence shown here is derived from an EMBL/GenBank/DDBJ whole genome shotgun (WGS) entry which is preliminary data.</text>
</comment>
<dbReference type="SUPFAM" id="SSF118116">
    <property type="entry name" value="DNA mismatch repair protein MutL"/>
    <property type="match status" value="1"/>
</dbReference>
<dbReference type="PANTHER" id="PTHR10073">
    <property type="entry name" value="DNA MISMATCH REPAIR PROTEIN MLH, PMS, MUTL"/>
    <property type="match status" value="1"/>
</dbReference>
<keyword evidence="4 5" id="KW-0234">DNA repair</keyword>
<evidence type="ECO:0000259" key="7">
    <source>
        <dbReference type="SMART" id="SM01340"/>
    </source>
</evidence>
<name>A0A7C3SHV2_9BACT</name>
<dbReference type="GO" id="GO:0006298">
    <property type="term" value="P:mismatch repair"/>
    <property type="evidence" value="ECO:0007669"/>
    <property type="project" value="UniProtKB-UniRule"/>
</dbReference>
<dbReference type="InterPro" id="IPR020568">
    <property type="entry name" value="Ribosomal_Su5_D2-typ_SF"/>
</dbReference>
<evidence type="ECO:0000259" key="6">
    <source>
        <dbReference type="SMART" id="SM00853"/>
    </source>
</evidence>
<keyword evidence="3 5" id="KW-0227">DNA damage</keyword>
<dbReference type="SUPFAM" id="SSF54211">
    <property type="entry name" value="Ribosomal protein S5 domain 2-like"/>
    <property type="match status" value="1"/>
</dbReference>
<dbReference type="EMBL" id="DTHB01000016">
    <property type="protein sequence ID" value="HGB13962.1"/>
    <property type="molecule type" value="Genomic_DNA"/>
</dbReference>